<feature type="compositionally biased region" description="Low complexity" evidence="10">
    <location>
        <begin position="140"/>
        <end position="150"/>
    </location>
</feature>
<comment type="similarity">
    <text evidence="2">Belongs to the TonB family.</text>
</comment>
<evidence type="ECO:0000259" key="11">
    <source>
        <dbReference type="PROSITE" id="PS52015"/>
    </source>
</evidence>
<comment type="subcellular location">
    <subcellularLocation>
        <location evidence="1">Cell inner membrane</location>
        <topology evidence="1">Single-pass membrane protein</topology>
        <orientation evidence="1">Periplasmic side</orientation>
    </subcellularLocation>
</comment>
<evidence type="ECO:0000256" key="9">
    <source>
        <dbReference type="ARBA" id="ARBA00023136"/>
    </source>
</evidence>
<dbReference type="KEGG" id="fiy:BN1229_v1_1775"/>
<evidence type="ECO:0000256" key="10">
    <source>
        <dbReference type="SAM" id="MobiDB-lite"/>
    </source>
</evidence>
<feature type="domain" description="TonB C-terminal" evidence="11">
    <location>
        <begin position="181"/>
        <end position="272"/>
    </location>
</feature>
<protein>
    <recommendedName>
        <fullName evidence="11">TonB C-terminal domain-containing protein</fullName>
    </recommendedName>
</protein>
<dbReference type="Proteomes" id="UP000033187">
    <property type="component" value="Chromosome 1"/>
</dbReference>
<evidence type="ECO:0000256" key="1">
    <source>
        <dbReference type="ARBA" id="ARBA00004383"/>
    </source>
</evidence>
<evidence type="ECO:0000313" key="13">
    <source>
        <dbReference type="Proteomes" id="UP000033187"/>
    </source>
</evidence>
<dbReference type="PANTHER" id="PTHR33446">
    <property type="entry name" value="PROTEIN TONB-RELATED"/>
    <property type="match status" value="1"/>
</dbReference>
<evidence type="ECO:0000256" key="7">
    <source>
        <dbReference type="ARBA" id="ARBA00022927"/>
    </source>
</evidence>
<keyword evidence="4" id="KW-1003">Cell membrane</keyword>
<evidence type="ECO:0000313" key="12">
    <source>
        <dbReference type="EMBL" id="CPR18584.1"/>
    </source>
</evidence>
<dbReference type="Gene3D" id="3.30.1150.10">
    <property type="match status" value="1"/>
</dbReference>
<evidence type="ECO:0000256" key="2">
    <source>
        <dbReference type="ARBA" id="ARBA00006555"/>
    </source>
</evidence>
<evidence type="ECO:0000256" key="4">
    <source>
        <dbReference type="ARBA" id="ARBA00022475"/>
    </source>
</evidence>
<feature type="compositionally biased region" description="Basic and acidic residues" evidence="10">
    <location>
        <begin position="94"/>
        <end position="130"/>
    </location>
</feature>
<gene>
    <name evidence="12" type="ORF">YBN1229_v1_1775</name>
</gene>
<dbReference type="Pfam" id="PF03544">
    <property type="entry name" value="TonB_C"/>
    <property type="match status" value="1"/>
</dbReference>
<feature type="region of interest" description="Disordered" evidence="10">
    <location>
        <begin position="61"/>
        <end position="172"/>
    </location>
</feature>
<keyword evidence="13" id="KW-1185">Reference proteome</keyword>
<dbReference type="GO" id="GO:0098797">
    <property type="term" value="C:plasma membrane protein complex"/>
    <property type="evidence" value="ECO:0007669"/>
    <property type="project" value="TreeGrafter"/>
</dbReference>
<dbReference type="KEGG" id="fil:BN1229_v1_1772"/>
<name>A0A0D6JF35_9HYPH</name>
<dbReference type="SUPFAM" id="SSF74653">
    <property type="entry name" value="TolA/TonB C-terminal domain"/>
    <property type="match status" value="1"/>
</dbReference>
<keyword evidence="5" id="KW-0997">Cell inner membrane</keyword>
<dbReference type="RefSeq" id="WP_046477926.1">
    <property type="nucleotide sequence ID" value="NZ_LN829118.1"/>
</dbReference>
<proteinExistence type="inferred from homology"/>
<dbReference type="GO" id="GO:0031992">
    <property type="term" value="F:energy transducer activity"/>
    <property type="evidence" value="ECO:0007669"/>
    <property type="project" value="TreeGrafter"/>
</dbReference>
<dbReference type="InterPro" id="IPR006260">
    <property type="entry name" value="TonB/TolA_C"/>
</dbReference>
<evidence type="ECO:0000256" key="6">
    <source>
        <dbReference type="ARBA" id="ARBA00022692"/>
    </source>
</evidence>
<keyword evidence="8" id="KW-1133">Transmembrane helix</keyword>
<sequence>MSYTFESRLTRTSRWAVAIFFGVVLHASAASLVLMQPEPHEEETADSGPLLFDLAPLAVAPPKDTKAPIIGPRSDATPEMMETQEKAKPTAAEETPKVEKTEHEPEDPDLKLPENKPEEKVEEKEEKEEPEKEVEEAEQEPTPAAKAAPEMAPPPIKAPRAEKAAAPTPGLSEADKKTIATWQKKVAHHLHRHKRYPSAARRNRIEGKVIVSFSIDREGRVVAHAVVNGSGAKILDDAALDILERASPLPTPPSQLVGNAFEFTLPIHYQVK</sequence>
<dbReference type="GO" id="GO:0015031">
    <property type="term" value="P:protein transport"/>
    <property type="evidence" value="ECO:0007669"/>
    <property type="project" value="UniProtKB-KW"/>
</dbReference>
<accession>A0A0D6JF35</accession>
<dbReference type="PROSITE" id="PS52015">
    <property type="entry name" value="TONB_CTD"/>
    <property type="match status" value="1"/>
</dbReference>
<dbReference type="PANTHER" id="PTHR33446:SF2">
    <property type="entry name" value="PROTEIN TONB"/>
    <property type="match status" value="1"/>
</dbReference>
<reference evidence="13" key="1">
    <citation type="submission" date="2015-02" db="EMBL/GenBank/DDBJ databases">
        <authorList>
            <person name="Chooi Y.-H."/>
        </authorList>
    </citation>
    <scope>NUCLEOTIDE SEQUENCE [LARGE SCALE GENOMIC DNA]</scope>
    <source>
        <strain evidence="13">strain Y</strain>
    </source>
</reference>
<dbReference type="InterPro" id="IPR051045">
    <property type="entry name" value="TonB-dependent_transducer"/>
</dbReference>
<keyword evidence="7" id="KW-0653">Protein transport</keyword>
<dbReference type="GO" id="GO:0055085">
    <property type="term" value="P:transmembrane transport"/>
    <property type="evidence" value="ECO:0007669"/>
    <property type="project" value="InterPro"/>
</dbReference>
<evidence type="ECO:0000256" key="3">
    <source>
        <dbReference type="ARBA" id="ARBA00022448"/>
    </source>
</evidence>
<organism evidence="12 13">
    <name type="scientific">Candidatus Filomicrobium marinum</name>
    <dbReference type="NCBI Taxonomy" id="1608628"/>
    <lineage>
        <taxon>Bacteria</taxon>
        <taxon>Pseudomonadati</taxon>
        <taxon>Pseudomonadota</taxon>
        <taxon>Alphaproteobacteria</taxon>
        <taxon>Hyphomicrobiales</taxon>
        <taxon>Hyphomicrobiaceae</taxon>
        <taxon>Filomicrobium</taxon>
    </lineage>
</organism>
<evidence type="ECO:0000256" key="8">
    <source>
        <dbReference type="ARBA" id="ARBA00022989"/>
    </source>
</evidence>
<dbReference type="NCBIfam" id="TIGR01352">
    <property type="entry name" value="tonB_Cterm"/>
    <property type="match status" value="1"/>
</dbReference>
<dbReference type="InterPro" id="IPR037682">
    <property type="entry name" value="TonB_C"/>
</dbReference>
<keyword evidence="9" id="KW-0472">Membrane</keyword>
<dbReference type="AlphaFoldDB" id="A0A0D6JF35"/>
<evidence type="ECO:0000256" key="5">
    <source>
        <dbReference type="ARBA" id="ARBA00022519"/>
    </source>
</evidence>
<dbReference type="OrthoDB" id="7433592at2"/>
<keyword evidence="3" id="KW-0813">Transport</keyword>
<keyword evidence="6" id="KW-0812">Transmembrane</keyword>
<dbReference type="EMBL" id="LN829119">
    <property type="protein sequence ID" value="CPR18584.1"/>
    <property type="molecule type" value="Genomic_DNA"/>
</dbReference>